<accession>A0A1H3Z6U0</accession>
<organism evidence="7 8">
    <name type="scientific">Microbulbifer marinus</name>
    <dbReference type="NCBI Taxonomy" id="658218"/>
    <lineage>
        <taxon>Bacteria</taxon>
        <taxon>Pseudomonadati</taxon>
        <taxon>Pseudomonadota</taxon>
        <taxon>Gammaproteobacteria</taxon>
        <taxon>Cellvibrionales</taxon>
        <taxon>Microbulbiferaceae</taxon>
        <taxon>Microbulbifer</taxon>
    </lineage>
</organism>
<feature type="disulfide bond" description="Redox-active" evidence="4">
    <location>
        <begin position="100"/>
        <end position="104"/>
    </location>
</feature>
<dbReference type="InterPro" id="IPR013766">
    <property type="entry name" value="Thioredoxin_domain"/>
</dbReference>
<evidence type="ECO:0000256" key="4">
    <source>
        <dbReference type="PIRSR" id="PIRSR603782-2"/>
    </source>
</evidence>
<feature type="binding site" evidence="3">
    <location>
        <position position="189"/>
    </location>
    <ligand>
        <name>Cu cation</name>
        <dbReference type="ChEBI" id="CHEBI:23378"/>
    </ligand>
</feature>
<dbReference type="PANTHER" id="PTHR12151:SF25">
    <property type="entry name" value="LINALOOL DEHYDRATASE_ISOMERASE DOMAIN-CONTAINING PROTEIN"/>
    <property type="match status" value="1"/>
</dbReference>
<keyword evidence="5" id="KW-0812">Transmembrane</keyword>
<sequence>MANTANRENTTHNSPEQRRGIWLTVAVLVLFMIAVVLGFLHKMGQPRVITDSELRLNGTVKLERPRILDNFELLDDTGAVFRTESLSGRWTLVFFGFTHCPDVCPTTLATLNSFYQTLDEQTRADTDILLVSVDPKRDGPQQLHDYVRYFNEDFRGLTGEFLNLKRFANQLNVPFNKVPLEDGEYTVDHGSQVVLINPRGHYHAFFKAPLDPAKMKLTYRSMRATFNG</sequence>
<dbReference type="PANTHER" id="PTHR12151">
    <property type="entry name" value="ELECTRON TRANSPORT PROTIN SCO1/SENC FAMILY MEMBER"/>
    <property type="match status" value="1"/>
</dbReference>
<evidence type="ECO:0000313" key="8">
    <source>
        <dbReference type="Proteomes" id="UP000198658"/>
    </source>
</evidence>
<dbReference type="InterPro" id="IPR003782">
    <property type="entry name" value="SCO1/SenC"/>
</dbReference>
<feature type="domain" description="Thioredoxin" evidence="6">
    <location>
        <begin position="62"/>
        <end position="224"/>
    </location>
</feature>
<keyword evidence="4" id="KW-1015">Disulfide bond</keyword>
<keyword evidence="5" id="KW-0472">Membrane</keyword>
<reference evidence="8" key="1">
    <citation type="submission" date="2016-10" db="EMBL/GenBank/DDBJ databases">
        <authorList>
            <person name="Varghese N."/>
            <person name="Submissions S."/>
        </authorList>
    </citation>
    <scope>NUCLEOTIDE SEQUENCE [LARGE SCALE GENOMIC DNA]</scope>
    <source>
        <strain evidence="8">CGMCC 1.10657</strain>
    </source>
</reference>
<name>A0A1H3Z6U0_9GAMM</name>
<keyword evidence="2 3" id="KW-0186">Copper</keyword>
<dbReference type="InterPro" id="IPR036249">
    <property type="entry name" value="Thioredoxin-like_sf"/>
</dbReference>
<proteinExistence type="inferred from homology"/>
<dbReference type="RefSeq" id="WP_091388165.1">
    <property type="nucleotide sequence ID" value="NZ_FNQO01000002.1"/>
</dbReference>
<feature type="transmembrane region" description="Helical" evidence="5">
    <location>
        <begin position="20"/>
        <end position="40"/>
    </location>
</feature>
<evidence type="ECO:0000256" key="3">
    <source>
        <dbReference type="PIRSR" id="PIRSR603782-1"/>
    </source>
</evidence>
<dbReference type="PROSITE" id="PS51352">
    <property type="entry name" value="THIOREDOXIN_2"/>
    <property type="match status" value="1"/>
</dbReference>
<dbReference type="Gene3D" id="3.40.30.10">
    <property type="entry name" value="Glutaredoxin"/>
    <property type="match status" value="1"/>
</dbReference>
<dbReference type="Pfam" id="PF02630">
    <property type="entry name" value="SCO1-SenC"/>
    <property type="match status" value="1"/>
</dbReference>
<evidence type="ECO:0000256" key="5">
    <source>
        <dbReference type="SAM" id="Phobius"/>
    </source>
</evidence>
<protein>
    <submittedName>
        <fullName evidence="7">Protein SCO1/2</fullName>
    </submittedName>
</protein>
<evidence type="ECO:0000313" key="7">
    <source>
        <dbReference type="EMBL" id="SEA19002.1"/>
    </source>
</evidence>
<dbReference type="AlphaFoldDB" id="A0A1H3Z6U0"/>
<dbReference type="STRING" id="658218.SAMN05216562_2208"/>
<dbReference type="EMBL" id="FNQO01000002">
    <property type="protein sequence ID" value="SEA19002.1"/>
    <property type="molecule type" value="Genomic_DNA"/>
</dbReference>
<dbReference type="Proteomes" id="UP000198658">
    <property type="component" value="Unassembled WGS sequence"/>
</dbReference>
<dbReference type="CDD" id="cd02968">
    <property type="entry name" value="SCO"/>
    <property type="match status" value="1"/>
</dbReference>
<evidence type="ECO:0000256" key="1">
    <source>
        <dbReference type="ARBA" id="ARBA00010996"/>
    </source>
</evidence>
<keyword evidence="3" id="KW-0479">Metal-binding</keyword>
<gene>
    <name evidence="7" type="ORF">SAMN05216562_2208</name>
</gene>
<evidence type="ECO:0000259" key="6">
    <source>
        <dbReference type="PROSITE" id="PS51352"/>
    </source>
</evidence>
<evidence type="ECO:0000256" key="2">
    <source>
        <dbReference type="ARBA" id="ARBA00023008"/>
    </source>
</evidence>
<dbReference type="GO" id="GO:0046872">
    <property type="term" value="F:metal ion binding"/>
    <property type="evidence" value="ECO:0007669"/>
    <property type="project" value="UniProtKB-KW"/>
</dbReference>
<keyword evidence="8" id="KW-1185">Reference proteome</keyword>
<comment type="similarity">
    <text evidence="1">Belongs to the SCO1/2 family.</text>
</comment>
<feature type="binding site" evidence="3">
    <location>
        <position position="100"/>
    </location>
    <ligand>
        <name>Cu cation</name>
        <dbReference type="ChEBI" id="CHEBI:23378"/>
    </ligand>
</feature>
<keyword evidence="5" id="KW-1133">Transmembrane helix</keyword>
<dbReference type="SUPFAM" id="SSF52833">
    <property type="entry name" value="Thioredoxin-like"/>
    <property type="match status" value="1"/>
</dbReference>
<dbReference type="OrthoDB" id="9790194at2"/>
<feature type="binding site" evidence="3">
    <location>
        <position position="104"/>
    </location>
    <ligand>
        <name>Cu cation</name>
        <dbReference type="ChEBI" id="CHEBI:23378"/>
    </ligand>
</feature>